<protein>
    <submittedName>
        <fullName evidence="4">Transporter substrate-binding domain-containing protein</fullName>
    </submittedName>
</protein>
<evidence type="ECO:0000259" key="3">
    <source>
        <dbReference type="SMART" id="SM00062"/>
    </source>
</evidence>
<dbReference type="SUPFAM" id="SSF53850">
    <property type="entry name" value="Periplasmic binding protein-like II"/>
    <property type="match status" value="1"/>
</dbReference>
<dbReference type="Pfam" id="PF00497">
    <property type="entry name" value="SBP_bac_3"/>
    <property type="match status" value="1"/>
</dbReference>
<dbReference type="PANTHER" id="PTHR35936:SF17">
    <property type="entry name" value="ARGININE-BINDING EXTRACELLULAR PROTEIN ARTP"/>
    <property type="match status" value="1"/>
</dbReference>
<reference evidence="4" key="2">
    <citation type="journal article" date="2021" name="Syst. Appl. Microbiol.">
        <title>Roseomonas hellenica sp. nov., isolated from roots of wild-growing Alkanna tinctoria.</title>
        <authorList>
            <person name="Rat A."/>
            <person name="Naranjo H.D."/>
            <person name="Lebbe L."/>
            <person name="Cnockaert M."/>
            <person name="Krigas N."/>
            <person name="Grigoriadou K."/>
            <person name="Maloupa E."/>
            <person name="Willems A."/>
        </authorList>
    </citation>
    <scope>NUCLEOTIDE SEQUENCE</scope>
    <source>
        <strain evidence="4">LMG 28251</strain>
    </source>
</reference>
<dbReference type="AlphaFoldDB" id="A0AAF1KN16"/>
<dbReference type="PANTHER" id="PTHR35936">
    <property type="entry name" value="MEMBRANE-BOUND LYTIC MUREIN TRANSGLYCOSYLASE F"/>
    <property type="match status" value="1"/>
</dbReference>
<keyword evidence="5" id="KW-1185">Reference proteome</keyword>
<dbReference type="EMBL" id="JAAEDH010000002">
    <property type="protein sequence ID" value="MBR0654043.1"/>
    <property type="molecule type" value="Genomic_DNA"/>
</dbReference>
<evidence type="ECO:0000256" key="1">
    <source>
        <dbReference type="ARBA" id="ARBA00022729"/>
    </source>
</evidence>
<evidence type="ECO:0000256" key="2">
    <source>
        <dbReference type="SAM" id="SignalP"/>
    </source>
</evidence>
<accession>A0AAF1KN16</accession>
<dbReference type="Proteomes" id="UP001196068">
    <property type="component" value="Unassembled WGS sequence"/>
</dbReference>
<comment type="caution">
    <text evidence="4">The sequence shown here is derived from an EMBL/GenBank/DDBJ whole genome shotgun (WGS) entry which is preliminary data.</text>
</comment>
<reference evidence="4" key="1">
    <citation type="submission" date="2020-01" db="EMBL/GenBank/DDBJ databases">
        <authorList>
            <person name="Rat A."/>
        </authorList>
    </citation>
    <scope>NUCLEOTIDE SEQUENCE</scope>
    <source>
        <strain evidence="4">LMG 28251</strain>
    </source>
</reference>
<dbReference type="InterPro" id="IPR001638">
    <property type="entry name" value="Solute-binding_3/MltF_N"/>
</dbReference>
<evidence type="ECO:0000313" key="5">
    <source>
        <dbReference type="Proteomes" id="UP001196068"/>
    </source>
</evidence>
<keyword evidence="1 2" id="KW-0732">Signal</keyword>
<feature type="chain" id="PRO_5042183028" evidence="2">
    <location>
        <begin position="21"/>
        <end position="268"/>
    </location>
</feature>
<proteinExistence type="predicted"/>
<sequence>MIRRNLLAFAGLLAAVPAFAQAPLSAAARAELAPTGTLRAAINFGNTVLVQRGPTENDPRGVSPALARALAARLGVPLTIVPFDAAGRVTEANRASGGTAWDIAFLAVDPVRGEGMAFTAPYVVIEGIYAVPATSAIRSNEDVDRAGVRIAVGRGSAYDLFLTRAIRNATLVRTDTSERAITEFAAGGMDVIAGVGQPIREFAATRPDMRVLPGRFMVIEQAMAVPRGRDAALAALRDFVEEAKASGFVARALAESNQPDAAVAPLAR</sequence>
<feature type="domain" description="Solute-binding protein family 3/N-terminal" evidence="3">
    <location>
        <begin position="37"/>
        <end position="261"/>
    </location>
</feature>
<evidence type="ECO:0000313" key="4">
    <source>
        <dbReference type="EMBL" id="MBR0654043.1"/>
    </source>
</evidence>
<dbReference type="SMART" id="SM00062">
    <property type="entry name" value="PBPb"/>
    <property type="match status" value="1"/>
</dbReference>
<name>A0AAF1KN16_9PROT</name>
<gene>
    <name evidence="4" type="ORF">GXW79_03010</name>
</gene>
<organism evidence="4 5">
    <name type="scientific">Plastoroseomonas arctica</name>
    <dbReference type="NCBI Taxonomy" id="1509237"/>
    <lineage>
        <taxon>Bacteria</taxon>
        <taxon>Pseudomonadati</taxon>
        <taxon>Pseudomonadota</taxon>
        <taxon>Alphaproteobacteria</taxon>
        <taxon>Acetobacterales</taxon>
        <taxon>Acetobacteraceae</taxon>
        <taxon>Plastoroseomonas</taxon>
    </lineage>
</organism>
<feature type="signal peptide" evidence="2">
    <location>
        <begin position="1"/>
        <end position="20"/>
    </location>
</feature>
<dbReference type="Gene3D" id="3.40.190.10">
    <property type="entry name" value="Periplasmic binding protein-like II"/>
    <property type="match status" value="2"/>
</dbReference>